<organism evidence="2 3">
    <name type="scientific">Aspergillus fumigatus</name>
    <name type="common">Neosartorya fumigata</name>
    <dbReference type="NCBI Taxonomy" id="746128"/>
    <lineage>
        <taxon>Eukaryota</taxon>
        <taxon>Fungi</taxon>
        <taxon>Dikarya</taxon>
        <taxon>Ascomycota</taxon>
        <taxon>Pezizomycotina</taxon>
        <taxon>Eurotiomycetes</taxon>
        <taxon>Eurotiomycetidae</taxon>
        <taxon>Eurotiales</taxon>
        <taxon>Aspergillaceae</taxon>
        <taxon>Aspergillus</taxon>
        <taxon>Aspergillus subgen. Fumigati</taxon>
    </lineage>
</organism>
<evidence type="ECO:0000313" key="2">
    <source>
        <dbReference type="EMBL" id="KAH1903462.1"/>
    </source>
</evidence>
<evidence type="ECO:0008006" key="4">
    <source>
        <dbReference type="Google" id="ProtNLM"/>
    </source>
</evidence>
<dbReference type="OMA" id="FREKWAP"/>
<sequence length="200" mass="23314">MKVFSSILVLLFAIFHLCLAEDHPDRFPDQKQVDKDNYEAVTLAAAQKGVQLEHGKRYAFREKWAPAYGEYMCLPDYSHVRLIVGQFFNSNTRSGRQAFSAKAFEMISDEAETKLGQTPVGGKVESQVTENWWANHYYNYKKKEWVRVSKDSKYEFLGETTATDAYIENQGLKYAREHPTYNLAWNNCMVYTNEVWKEIH</sequence>
<feature type="chain" id="PRO_5041058584" description="Secreted protein" evidence="1">
    <location>
        <begin position="21"/>
        <end position="200"/>
    </location>
</feature>
<gene>
    <name evidence="2" type="ORF">KXV57_006917</name>
</gene>
<protein>
    <recommendedName>
        <fullName evidence="4">Secreted protein</fullName>
    </recommendedName>
</protein>
<keyword evidence="1" id="KW-0732">Signal</keyword>
<evidence type="ECO:0000313" key="3">
    <source>
        <dbReference type="Proteomes" id="UP000813423"/>
    </source>
</evidence>
<feature type="signal peptide" evidence="1">
    <location>
        <begin position="1"/>
        <end position="20"/>
    </location>
</feature>
<reference evidence="2" key="1">
    <citation type="submission" date="2021-08" db="EMBL/GenBank/DDBJ databases">
        <title>Global Aspergillus fumigatus from environmental and clinical sources.</title>
        <authorList>
            <person name="Barber A."/>
            <person name="Sae-Ong T."/>
        </authorList>
    </citation>
    <scope>NUCLEOTIDE SEQUENCE</scope>
    <source>
        <strain evidence="2">NRZ-2016-071</strain>
    </source>
</reference>
<dbReference type="Proteomes" id="UP000813423">
    <property type="component" value="Unassembled WGS sequence"/>
</dbReference>
<dbReference type="EMBL" id="JAIBSC010000052">
    <property type="protein sequence ID" value="KAH1903462.1"/>
    <property type="molecule type" value="Genomic_DNA"/>
</dbReference>
<name>A0A229XUH6_ASPFM</name>
<accession>A0A229XUH6</accession>
<dbReference type="AlphaFoldDB" id="A0A229XUH6"/>
<proteinExistence type="predicted"/>
<evidence type="ECO:0000256" key="1">
    <source>
        <dbReference type="SAM" id="SignalP"/>
    </source>
</evidence>
<comment type="caution">
    <text evidence="2">The sequence shown here is derived from an EMBL/GenBank/DDBJ whole genome shotgun (WGS) entry which is preliminary data.</text>
</comment>